<dbReference type="RefSeq" id="WP_132242575.1">
    <property type="nucleotide sequence ID" value="NZ_SLWV01000003.1"/>
</dbReference>
<dbReference type="Gene3D" id="1.20.120.910">
    <property type="entry name" value="DksA, coiled-coil domain"/>
    <property type="match status" value="1"/>
</dbReference>
<organism evidence="6 7">
    <name type="scientific">Marinisporobacter balticus</name>
    <dbReference type="NCBI Taxonomy" id="2018667"/>
    <lineage>
        <taxon>Bacteria</taxon>
        <taxon>Bacillati</taxon>
        <taxon>Bacillota</taxon>
        <taxon>Clostridia</taxon>
        <taxon>Peptostreptococcales</taxon>
        <taxon>Thermotaleaceae</taxon>
        <taxon>Marinisporobacter</taxon>
    </lineage>
</organism>
<feature type="zinc finger region" description="dksA C4-type" evidence="4">
    <location>
        <begin position="92"/>
        <end position="116"/>
    </location>
</feature>
<dbReference type="InterPro" id="IPR014240">
    <property type="entry name" value="YteA"/>
</dbReference>
<name>A0A4R2L1B3_9FIRM</name>
<dbReference type="PROSITE" id="PS51128">
    <property type="entry name" value="ZF_DKSA_2"/>
    <property type="match status" value="1"/>
</dbReference>
<dbReference type="InterPro" id="IPR000962">
    <property type="entry name" value="Znf_DskA_TraR"/>
</dbReference>
<dbReference type="SUPFAM" id="SSF57716">
    <property type="entry name" value="Glucocorticoid receptor-like (DNA-binding domain)"/>
    <property type="match status" value="1"/>
</dbReference>
<dbReference type="InterPro" id="IPR020458">
    <property type="entry name" value="Znf_DskA_TraR_CS"/>
</dbReference>
<accession>A0A4R2L1B3</accession>
<evidence type="ECO:0000259" key="5">
    <source>
        <dbReference type="Pfam" id="PF01258"/>
    </source>
</evidence>
<feature type="domain" description="Zinc finger DksA/TraR C4-type" evidence="5">
    <location>
        <begin position="88"/>
        <end position="118"/>
    </location>
</feature>
<evidence type="ECO:0000256" key="1">
    <source>
        <dbReference type="ARBA" id="ARBA00022723"/>
    </source>
</evidence>
<keyword evidence="1" id="KW-0479">Metal-binding</keyword>
<evidence type="ECO:0000313" key="6">
    <source>
        <dbReference type="EMBL" id="TCO78967.1"/>
    </source>
</evidence>
<dbReference type="InterPro" id="IPR037187">
    <property type="entry name" value="DnaK_N"/>
</dbReference>
<evidence type="ECO:0000313" key="7">
    <source>
        <dbReference type="Proteomes" id="UP000294919"/>
    </source>
</evidence>
<dbReference type="AlphaFoldDB" id="A0A4R2L1B3"/>
<evidence type="ECO:0000256" key="4">
    <source>
        <dbReference type="PROSITE-ProRule" id="PRU00510"/>
    </source>
</evidence>
<dbReference type="Pfam" id="PF01258">
    <property type="entry name" value="zf-dskA_traR"/>
    <property type="match status" value="1"/>
</dbReference>
<proteinExistence type="predicted"/>
<sequence length="227" mass="26738">MNVAKLKYFKEKLLNEKKETLKAIERMDENEPNESFQEYFGELSVYDNHPADIATETFQMEMNFNLKNNEKLYLQEVEEAIERFETGVYGKCDTCGENIPEARLEVMPTTKNCIGCEKKNLHIAEEIHTRPVEEETLEYPFGRTYMDANEDYNGFDGEDTWQAVARFNKTEAQDMALDWYDNNMYDENVSGTVEYVDNISNDFYMGQLEDVEREDIPDRQKKNIQKK</sequence>
<comment type="caution">
    <text evidence="6">The sequence shown here is derived from an EMBL/GenBank/DDBJ whole genome shotgun (WGS) entry which is preliminary data.</text>
</comment>
<dbReference type="PANTHER" id="PTHR33823:SF4">
    <property type="entry name" value="GENERAL STRESS PROTEIN 16O"/>
    <property type="match status" value="1"/>
</dbReference>
<dbReference type="GO" id="GO:0008270">
    <property type="term" value="F:zinc ion binding"/>
    <property type="evidence" value="ECO:0007669"/>
    <property type="project" value="UniProtKB-KW"/>
</dbReference>
<reference evidence="6 7" key="1">
    <citation type="submission" date="2019-03" db="EMBL/GenBank/DDBJ databases">
        <title>Genomic Encyclopedia of Type Strains, Phase IV (KMG-IV): sequencing the most valuable type-strain genomes for metagenomic binning, comparative biology and taxonomic classification.</title>
        <authorList>
            <person name="Goeker M."/>
        </authorList>
    </citation>
    <scope>NUCLEOTIDE SEQUENCE [LARGE SCALE GENOMIC DNA]</scope>
    <source>
        <strain evidence="6 7">DSM 102940</strain>
    </source>
</reference>
<keyword evidence="7" id="KW-1185">Reference proteome</keyword>
<dbReference type="OrthoDB" id="9811543at2"/>
<protein>
    <submittedName>
        <fullName evidence="6">TraR/DksA family transcriptional regulator</fullName>
    </submittedName>
</protein>
<dbReference type="PROSITE" id="PS01102">
    <property type="entry name" value="ZF_DKSA_1"/>
    <property type="match status" value="1"/>
</dbReference>
<keyword evidence="3" id="KW-0862">Zinc</keyword>
<dbReference type="PANTHER" id="PTHR33823">
    <property type="entry name" value="RNA POLYMERASE-BINDING TRANSCRIPTION FACTOR DKSA-RELATED"/>
    <property type="match status" value="1"/>
</dbReference>
<dbReference type="EMBL" id="SLWV01000003">
    <property type="protein sequence ID" value="TCO78967.1"/>
    <property type="molecule type" value="Genomic_DNA"/>
</dbReference>
<keyword evidence="2" id="KW-0863">Zinc-finger</keyword>
<dbReference type="Proteomes" id="UP000294919">
    <property type="component" value="Unassembled WGS sequence"/>
</dbReference>
<dbReference type="SUPFAM" id="SSF109635">
    <property type="entry name" value="DnaK suppressor protein DksA, alpha-hairpin domain"/>
    <property type="match status" value="1"/>
</dbReference>
<dbReference type="NCBIfam" id="TIGR02890">
    <property type="entry name" value="bacill_yteA"/>
    <property type="match status" value="1"/>
</dbReference>
<evidence type="ECO:0000256" key="2">
    <source>
        <dbReference type="ARBA" id="ARBA00022771"/>
    </source>
</evidence>
<evidence type="ECO:0000256" key="3">
    <source>
        <dbReference type="ARBA" id="ARBA00022833"/>
    </source>
</evidence>
<gene>
    <name evidence="6" type="ORF">EV214_10317</name>
</gene>